<dbReference type="EMBL" id="CP016796">
    <property type="protein sequence ID" value="API87724.1"/>
    <property type="molecule type" value="Genomic_DNA"/>
</dbReference>
<gene>
    <name evidence="1" type="ORF">F7310_00295</name>
</gene>
<sequence length="196" mass="22050">MVSSLLIASCSTHPLGISDETWQAMTPEQQAQAYQKQADINAKQQAQELAYKQQQEQEIANIKANPKYGQYIQCVIRKGKYQAFINNWDDIQAFSFDAIKGKTTTANLTYYQNNNKFFNENQQLYISFTGTQIKICKDQNAFSDDCSVITATMPQYAKGARIKIDSGILKGTARCDMVYDGNNRSKNGNANIIINV</sequence>
<evidence type="ECO:0000313" key="1">
    <source>
        <dbReference type="EMBL" id="API87724.1"/>
    </source>
</evidence>
<proteinExistence type="predicted"/>
<accession>A0A1L4BV53</accession>
<organism evidence="1 2">
    <name type="scientific">Francisella uliginis</name>
    <dbReference type="NCBI Taxonomy" id="573570"/>
    <lineage>
        <taxon>Bacteria</taxon>
        <taxon>Pseudomonadati</taxon>
        <taxon>Pseudomonadota</taxon>
        <taxon>Gammaproteobacteria</taxon>
        <taxon>Thiotrichales</taxon>
        <taxon>Francisellaceae</taxon>
        <taxon>Francisella</taxon>
    </lineage>
</organism>
<dbReference type="AlphaFoldDB" id="A0A1L4BV53"/>
<reference evidence="1 2" key="1">
    <citation type="journal article" date="2016" name="Appl. Environ. Microbiol.">
        <title>Whole genome relationships among Francisella bacteria of diverse origin define new species and provide specific regions for detection.</title>
        <authorList>
            <person name="Challacombe J.F."/>
            <person name="Petersen J.M."/>
            <person name="Gallegos-Graves V."/>
            <person name="Hodge D."/>
            <person name="Pillai S."/>
            <person name="Kuske C.R."/>
        </authorList>
    </citation>
    <scope>NUCLEOTIDE SEQUENCE [LARGE SCALE GENOMIC DNA]</scope>
    <source>
        <strain evidence="2">TX07-7310</strain>
    </source>
</reference>
<dbReference type="OrthoDB" id="5604453at2"/>
<evidence type="ECO:0000313" key="2">
    <source>
        <dbReference type="Proteomes" id="UP000184222"/>
    </source>
</evidence>
<dbReference type="KEGG" id="frx:F7310_00295"/>
<keyword evidence="2" id="KW-1185">Reference proteome</keyword>
<protein>
    <submittedName>
        <fullName evidence="1">Uncharacterized protein</fullName>
    </submittedName>
</protein>
<dbReference type="Proteomes" id="UP000184222">
    <property type="component" value="Chromosome"/>
</dbReference>
<dbReference type="STRING" id="573570.F7310_00295"/>
<name>A0A1L4BV53_9GAMM</name>